<evidence type="ECO:0000313" key="3">
    <source>
        <dbReference type="EMBL" id="SJZ32313.1"/>
    </source>
</evidence>
<dbReference type="PROSITE" id="PS50967">
    <property type="entry name" value="HRDC"/>
    <property type="match status" value="1"/>
</dbReference>
<dbReference type="GeneID" id="78316025"/>
<protein>
    <submittedName>
        <fullName evidence="3">HRDC domain-containing protein</fullName>
    </submittedName>
</protein>
<dbReference type="InterPro" id="IPR002121">
    <property type="entry name" value="HRDC_dom"/>
</dbReference>
<gene>
    <name evidence="3" type="ORF">SAMN02745149_00712</name>
</gene>
<dbReference type="InterPro" id="IPR010997">
    <property type="entry name" value="HRDC-like_sf"/>
</dbReference>
<proteinExistence type="predicted"/>
<name>A0A1T4JQ89_TREPO</name>
<feature type="domain" description="HRDC" evidence="2">
    <location>
        <begin position="75"/>
        <end position="156"/>
    </location>
</feature>
<dbReference type="GO" id="GO:0003676">
    <property type="term" value="F:nucleic acid binding"/>
    <property type="evidence" value="ECO:0007669"/>
    <property type="project" value="InterPro"/>
</dbReference>
<evidence type="ECO:0000256" key="1">
    <source>
        <dbReference type="SAM" id="MobiDB-lite"/>
    </source>
</evidence>
<dbReference type="Pfam" id="PF00570">
    <property type="entry name" value="HRDC"/>
    <property type="match status" value="1"/>
</dbReference>
<dbReference type="AlphaFoldDB" id="A0A1T4JQ89"/>
<feature type="region of interest" description="Disordered" evidence="1">
    <location>
        <begin position="150"/>
        <end position="175"/>
    </location>
</feature>
<dbReference type="GO" id="GO:0000166">
    <property type="term" value="F:nucleotide binding"/>
    <property type="evidence" value="ECO:0007669"/>
    <property type="project" value="InterPro"/>
</dbReference>
<reference evidence="3 4" key="1">
    <citation type="submission" date="2017-02" db="EMBL/GenBank/DDBJ databases">
        <authorList>
            <person name="Peterson S.W."/>
        </authorList>
    </citation>
    <scope>NUCLEOTIDE SEQUENCE [LARGE SCALE GENOMIC DNA]</scope>
    <source>
        <strain evidence="3 4">ATCC BAA-908</strain>
    </source>
</reference>
<dbReference type="InterPro" id="IPR044876">
    <property type="entry name" value="HRDC_dom_sf"/>
</dbReference>
<dbReference type="EMBL" id="FUWG01000004">
    <property type="protein sequence ID" value="SJZ32313.1"/>
    <property type="molecule type" value="Genomic_DNA"/>
</dbReference>
<sequence>MSQYQSFFISASGNLSQCDEINHFLRSHVVIRTVENIINSGSNCGIQILVEYKDVQQPGEKNGRQKIDWRASLATDEQRELFDRLKEFRAKLSKEKHLVGAYMVCKDEHLASIVQNSDITLEEIKSLPHSNNIMLKDFAEELLSEYQKILNEKKSPEAQNATDKESQNEADSIPF</sequence>
<accession>A0A1T4JQ89</accession>
<dbReference type="Gene3D" id="1.10.150.80">
    <property type="entry name" value="HRDC domain"/>
    <property type="match status" value="1"/>
</dbReference>
<dbReference type="SUPFAM" id="SSF47819">
    <property type="entry name" value="HRDC-like"/>
    <property type="match status" value="1"/>
</dbReference>
<evidence type="ECO:0000313" key="4">
    <source>
        <dbReference type="Proteomes" id="UP000190423"/>
    </source>
</evidence>
<keyword evidence="4" id="KW-1185">Reference proteome</keyword>
<evidence type="ECO:0000259" key="2">
    <source>
        <dbReference type="PROSITE" id="PS50967"/>
    </source>
</evidence>
<organism evidence="3 4">
    <name type="scientific">Treponema porcinum</name>
    <dbReference type="NCBI Taxonomy" id="261392"/>
    <lineage>
        <taxon>Bacteria</taxon>
        <taxon>Pseudomonadati</taxon>
        <taxon>Spirochaetota</taxon>
        <taxon>Spirochaetia</taxon>
        <taxon>Spirochaetales</taxon>
        <taxon>Treponemataceae</taxon>
        <taxon>Treponema</taxon>
    </lineage>
</organism>
<dbReference type="STRING" id="261392.SAMN02745149_00712"/>
<dbReference type="RefSeq" id="WP_078932633.1">
    <property type="nucleotide sequence ID" value="NZ_FUWG01000004.1"/>
</dbReference>
<feature type="compositionally biased region" description="Basic and acidic residues" evidence="1">
    <location>
        <begin position="150"/>
        <end position="167"/>
    </location>
</feature>
<dbReference type="Proteomes" id="UP000190423">
    <property type="component" value="Unassembled WGS sequence"/>
</dbReference>